<dbReference type="EMBL" id="FZOB01000009">
    <property type="protein sequence ID" value="SNR83906.1"/>
    <property type="molecule type" value="Genomic_DNA"/>
</dbReference>
<dbReference type="PANTHER" id="PTHR11373:SF4">
    <property type="entry name" value="DEOXYNUCLEOSIDE TRIPHOSPHATE TRIPHOSPHOHYDROLASE SAMHD1"/>
    <property type="match status" value="1"/>
</dbReference>
<dbReference type="GO" id="GO:0006203">
    <property type="term" value="P:dGTP catabolic process"/>
    <property type="evidence" value="ECO:0007669"/>
    <property type="project" value="TreeGrafter"/>
</dbReference>
<dbReference type="Pfam" id="PF19276">
    <property type="entry name" value="HD_assoc_2"/>
    <property type="match status" value="1"/>
</dbReference>
<dbReference type="PANTHER" id="PTHR11373">
    <property type="entry name" value="DEOXYNUCLEOSIDE TRIPHOSPHATE TRIPHOSPHOHYDROLASE"/>
    <property type="match status" value="1"/>
</dbReference>
<dbReference type="SUPFAM" id="SSF109604">
    <property type="entry name" value="HD-domain/PDEase-like"/>
    <property type="match status" value="1"/>
</dbReference>
<reference evidence="3" key="1">
    <citation type="submission" date="2017-06" db="EMBL/GenBank/DDBJ databases">
        <authorList>
            <person name="Varghese N."/>
            <person name="Submissions S."/>
        </authorList>
    </citation>
    <scope>NUCLEOTIDE SEQUENCE [LARGE SCALE GENOMIC DNA]</scope>
    <source>
        <strain evidence="3">DSM 15668</strain>
    </source>
</reference>
<dbReference type="InterPro" id="IPR003607">
    <property type="entry name" value="HD/PDEase_dom"/>
</dbReference>
<dbReference type="InterPro" id="IPR050135">
    <property type="entry name" value="dGTPase-like"/>
</dbReference>
<organism evidence="2 3">
    <name type="scientific">Desulfurobacterium atlanticum</name>
    <dbReference type="NCBI Taxonomy" id="240169"/>
    <lineage>
        <taxon>Bacteria</taxon>
        <taxon>Pseudomonadati</taxon>
        <taxon>Aquificota</taxon>
        <taxon>Aquificia</taxon>
        <taxon>Desulfurobacteriales</taxon>
        <taxon>Desulfurobacteriaceae</taxon>
        <taxon>Desulfurobacterium</taxon>
    </lineage>
</organism>
<dbReference type="InterPro" id="IPR006674">
    <property type="entry name" value="HD_domain"/>
</dbReference>
<evidence type="ECO:0000313" key="3">
    <source>
        <dbReference type="Proteomes" id="UP000198405"/>
    </source>
</evidence>
<dbReference type="GO" id="GO:0008832">
    <property type="term" value="F:dGTPase activity"/>
    <property type="evidence" value="ECO:0007669"/>
    <property type="project" value="TreeGrafter"/>
</dbReference>
<dbReference type="AlphaFoldDB" id="A0A238ZKC5"/>
<evidence type="ECO:0000313" key="2">
    <source>
        <dbReference type="EMBL" id="SNR83906.1"/>
    </source>
</evidence>
<dbReference type="Pfam" id="PF01966">
    <property type="entry name" value="HD"/>
    <property type="match status" value="1"/>
</dbReference>
<dbReference type="Proteomes" id="UP000198405">
    <property type="component" value="Unassembled WGS sequence"/>
</dbReference>
<protein>
    <recommendedName>
        <fullName evidence="1">HD/PDEase domain-containing protein</fullName>
    </recommendedName>
</protein>
<keyword evidence="3" id="KW-1185">Reference proteome</keyword>
<gene>
    <name evidence="2" type="ORF">SAMN06265340_10954</name>
</gene>
<evidence type="ECO:0000259" key="1">
    <source>
        <dbReference type="SMART" id="SM00471"/>
    </source>
</evidence>
<feature type="domain" description="HD/PDEase" evidence="1">
    <location>
        <begin position="51"/>
        <end position="178"/>
    </location>
</feature>
<dbReference type="OrthoDB" id="9803619at2"/>
<sequence length="400" mass="46940">MKYKLFMDPVYDEFVMVERNGVEEMIINSPIMQRLRYIRQLGPCYFVYPGAEHTRFQHSLGVYWLVHKAFNFLEKRGFSFDKEVKFYVSIAALTHDFGHSPFSHALENSIVPYKHEELTIKALEILENKKIIDKTTVEKVKDIIEKNFHLPFAYQLISSQLDCDRLDYLRRDAFYTGVSFGKVDVNRILASIDLYENNLVWNYKGFNALESYVMSRYQMYWAVYFHPVNISAQVLLQKMLKRLRFLLLNGTDVEMDSLLKETIIDKDIEKFFLLTDASIISSVYQFTLSRDSILRDLSTRFVKRQFFKPIEIESPQIVLDAKEKLINNGYDPDYYMALIEPAKVAYSYYSPRKLDAILVKMNDHVVEEVSNIAPTDALKSLSRKVKKTILFIPSELNFKV</sequence>
<dbReference type="Gene3D" id="1.10.3210.10">
    <property type="entry name" value="Hypothetical protein af1432"/>
    <property type="match status" value="1"/>
</dbReference>
<dbReference type="SMART" id="SM00471">
    <property type="entry name" value="HDc"/>
    <property type="match status" value="1"/>
</dbReference>
<accession>A0A238ZKC5</accession>
<dbReference type="RefSeq" id="WP_089323353.1">
    <property type="nucleotide sequence ID" value="NZ_FZOB01000009.1"/>
</dbReference>
<dbReference type="InterPro" id="IPR045509">
    <property type="entry name" value="HD_assoc_2"/>
</dbReference>
<proteinExistence type="predicted"/>
<name>A0A238ZKC5_9BACT</name>
<dbReference type="CDD" id="cd00077">
    <property type="entry name" value="HDc"/>
    <property type="match status" value="1"/>
</dbReference>